<keyword evidence="3" id="KW-1185">Reference proteome</keyword>
<evidence type="ECO:0000259" key="1">
    <source>
        <dbReference type="PROSITE" id="PS50994"/>
    </source>
</evidence>
<dbReference type="PROSITE" id="PS50994">
    <property type="entry name" value="INTEGRASE"/>
    <property type="match status" value="1"/>
</dbReference>
<reference evidence="2 3" key="1">
    <citation type="submission" date="2013-12" db="EMBL/GenBank/DDBJ databases">
        <title>Draft genome of the parsitic nematode Ancylostoma duodenale.</title>
        <authorList>
            <person name="Mitreva M."/>
        </authorList>
    </citation>
    <scope>NUCLEOTIDE SEQUENCE [LARGE SCALE GENOMIC DNA]</scope>
    <source>
        <strain evidence="2 3">Zhejiang</strain>
    </source>
</reference>
<dbReference type="Pfam" id="PF05380">
    <property type="entry name" value="Peptidase_A17"/>
    <property type="match status" value="1"/>
</dbReference>
<dbReference type="InterPro" id="IPR041588">
    <property type="entry name" value="Integrase_H2C2"/>
</dbReference>
<proteinExistence type="predicted"/>
<sequence length="819" mass="92816">MKNTAVNGSTKDIVLVGEARVLNEKTNTLERVHLLLDTDADRSFISKDLADKLQLKDLHTLTLKISTFGSQTTMEKKCGVTTLQIYDCMGRAHQFSVAQIEHLTEEIHRSKLSEEDKRYLIDNDIELSVKPSIETVQPQDNREILKQYHETFLDQIQKGIIEEIDPNLPREGDIIHYLSHQAVITPDKEYAKLRVVFDASAHFKDQPSLNDVLYLYQGPVILPMMCDMLLRFRVGDIAIIACVEKAFLQVRLHPADRDATCCLWVRDVAKPPKGDNLVQYRFTRVTFGLNCSPFLLAGTIQHHLKTTTHHAEVAHELASNVYVDNVILSASDEEHAILKYEASKALFGEMKMNLRGFQTNNTHVNDAIPQQDRSAQKVTKVLGILWDSNEDTIRIQHILAHKTATLKSTARLVLLADASSQAMACCAHIVEGAESHLLFAKSRLPNAKQNPTIPKVEINSITMAVRMAHMIYTALKDRVHFSSVVIFTDSEIALSWLAKYPLPKDVGVLVRNRVQEIRRIVADIDKPVRFGHMSTGDNPADYATRGLRANELRDHIWRRGPEFLRSVQATRPKENQQFSLPPDDNTEVEPMTMETQGLFRCCGRMDNAQIPELTRKSLFISAKTPLAACIIQEAHLPLHRGTSHTIATDRERFWIPHLRQQVQATLRKCIACQRFNRLPLSYPAIGLLPPKRVMKAKPFEHSGIDYSGPLTTKRGQECQKAYGIILTCMTTRLLHIEVVHEMSTEMLLMALRRFFVRRGVPATITSDNGPSFLLAHQILEQAVLSITIDKDLRGTMARRGIEWTTITPYAPWRGRSMQE</sequence>
<organism evidence="2 3">
    <name type="scientific">Ancylostoma duodenale</name>
    <dbReference type="NCBI Taxonomy" id="51022"/>
    <lineage>
        <taxon>Eukaryota</taxon>
        <taxon>Metazoa</taxon>
        <taxon>Ecdysozoa</taxon>
        <taxon>Nematoda</taxon>
        <taxon>Chromadorea</taxon>
        <taxon>Rhabditida</taxon>
        <taxon>Rhabditina</taxon>
        <taxon>Rhabditomorpha</taxon>
        <taxon>Strongyloidea</taxon>
        <taxon>Ancylostomatidae</taxon>
        <taxon>Ancylostomatinae</taxon>
        <taxon>Ancylostoma</taxon>
    </lineage>
</organism>
<feature type="domain" description="Integrase catalytic" evidence="1">
    <location>
        <begin position="694"/>
        <end position="819"/>
    </location>
</feature>
<dbReference type="AlphaFoldDB" id="A0A0C2GC61"/>
<dbReference type="OrthoDB" id="5984724at2759"/>
<evidence type="ECO:0000313" key="2">
    <source>
        <dbReference type="EMBL" id="KIH54566.1"/>
    </source>
</evidence>
<dbReference type="Gene3D" id="3.30.420.10">
    <property type="entry name" value="Ribonuclease H-like superfamily/Ribonuclease H"/>
    <property type="match status" value="1"/>
</dbReference>
<dbReference type="InterPro" id="IPR012337">
    <property type="entry name" value="RNaseH-like_sf"/>
</dbReference>
<dbReference type="PANTHER" id="PTHR47331">
    <property type="entry name" value="PHD-TYPE DOMAIN-CONTAINING PROTEIN"/>
    <property type="match status" value="1"/>
</dbReference>
<dbReference type="SUPFAM" id="SSF53098">
    <property type="entry name" value="Ribonuclease H-like"/>
    <property type="match status" value="1"/>
</dbReference>
<evidence type="ECO:0000313" key="3">
    <source>
        <dbReference type="Proteomes" id="UP000054047"/>
    </source>
</evidence>
<dbReference type="Gene3D" id="1.10.340.70">
    <property type="match status" value="1"/>
</dbReference>
<dbReference type="InterPro" id="IPR008042">
    <property type="entry name" value="Retrotrans_Pao"/>
</dbReference>
<gene>
    <name evidence="2" type="ORF">ANCDUO_15286</name>
</gene>
<dbReference type="InterPro" id="IPR036397">
    <property type="entry name" value="RNaseH_sf"/>
</dbReference>
<dbReference type="InterPro" id="IPR001584">
    <property type="entry name" value="Integrase_cat-core"/>
</dbReference>
<dbReference type="Pfam" id="PF17921">
    <property type="entry name" value="Integrase_H2C2"/>
    <property type="match status" value="1"/>
</dbReference>
<protein>
    <recommendedName>
        <fullName evidence="1">Integrase catalytic domain-containing protein</fullName>
    </recommendedName>
</protein>
<dbReference type="InterPro" id="IPR043502">
    <property type="entry name" value="DNA/RNA_pol_sf"/>
</dbReference>
<dbReference type="Proteomes" id="UP000054047">
    <property type="component" value="Unassembled WGS sequence"/>
</dbReference>
<dbReference type="GO" id="GO:0003676">
    <property type="term" value="F:nucleic acid binding"/>
    <property type="evidence" value="ECO:0007669"/>
    <property type="project" value="InterPro"/>
</dbReference>
<accession>A0A0C2GC61</accession>
<dbReference type="GO" id="GO:0015074">
    <property type="term" value="P:DNA integration"/>
    <property type="evidence" value="ECO:0007669"/>
    <property type="project" value="InterPro"/>
</dbReference>
<dbReference type="SUPFAM" id="SSF56672">
    <property type="entry name" value="DNA/RNA polymerases"/>
    <property type="match status" value="1"/>
</dbReference>
<dbReference type="GO" id="GO:0042575">
    <property type="term" value="C:DNA polymerase complex"/>
    <property type="evidence" value="ECO:0007669"/>
    <property type="project" value="UniProtKB-ARBA"/>
</dbReference>
<name>A0A0C2GC61_9BILA</name>
<dbReference type="EMBL" id="KN738905">
    <property type="protein sequence ID" value="KIH54566.1"/>
    <property type="molecule type" value="Genomic_DNA"/>
</dbReference>